<name>A0A3P3R7L4_9EURY</name>
<dbReference type="PANTHER" id="PTHR37842:SF2">
    <property type="entry name" value="GYLCOSYL HYDROLASE 115 C-TERMINAL DOMAIN-CONTAINING PROTEIN"/>
    <property type="match status" value="1"/>
</dbReference>
<comment type="caution">
    <text evidence="4">The sequence shown here is derived from an EMBL/GenBank/DDBJ whole genome shotgun (WGS) entry which is preliminary data.</text>
</comment>
<dbReference type="EMBL" id="RRCH01000028">
    <property type="protein sequence ID" value="RRJ29442.1"/>
    <property type="molecule type" value="Genomic_DNA"/>
</dbReference>
<evidence type="ECO:0000256" key="1">
    <source>
        <dbReference type="ARBA" id="ARBA00022801"/>
    </source>
</evidence>
<dbReference type="Gene3D" id="1.20.58.2150">
    <property type="match status" value="1"/>
</dbReference>
<evidence type="ECO:0000313" key="4">
    <source>
        <dbReference type="EMBL" id="RRJ29442.1"/>
    </source>
</evidence>
<dbReference type="InterPro" id="IPR031924">
    <property type="entry name" value="GH115"/>
</dbReference>
<dbReference type="PANTHER" id="PTHR37842">
    <property type="match status" value="1"/>
</dbReference>
<feature type="domain" description="Gylcosyl hydrolase 115 C-terminal" evidence="3">
    <location>
        <begin position="777"/>
        <end position="948"/>
    </location>
</feature>
<dbReference type="RefSeq" id="WP_124955432.1">
    <property type="nucleotide sequence ID" value="NZ_RRCH01000028.1"/>
</dbReference>
<dbReference type="AlphaFoldDB" id="A0A3P3R7L4"/>
<evidence type="ECO:0000313" key="5">
    <source>
        <dbReference type="Proteomes" id="UP000282322"/>
    </source>
</evidence>
<dbReference type="Gene3D" id="3.20.20.520">
    <property type="entry name" value="Glycosyl hydrolase family 115"/>
    <property type="match status" value="1"/>
</dbReference>
<dbReference type="InterPro" id="IPR042301">
    <property type="entry name" value="GH115_sf"/>
</dbReference>
<evidence type="ECO:0000259" key="3">
    <source>
        <dbReference type="Pfam" id="PF17829"/>
    </source>
</evidence>
<feature type="region of interest" description="Disordered" evidence="2">
    <location>
        <begin position="673"/>
        <end position="692"/>
    </location>
</feature>
<dbReference type="Gene3D" id="3.30.379.10">
    <property type="entry name" value="Chitobiase/beta-hexosaminidase domain 2-like"/>
    <property type="match status" value="1"/>
</dbReference>
<protein>
    <recommendedName>
        <fullName evidence="3">Gylcosyl hydrolase 115 C-terminal domain-containing protein</fullName>
    </recommendedName>
</protein>
<dbReference type="Pfam" id="PF15979">
    <property type="entry name" value="Glyco_hydro_115"/>
    <property type="match status" value="1"/>
</dbReference>
<dbReference type="InterPro" id="IPR041437">
    <property type="entry name" value="GH115_C"/>
</dbReference>
<keyword evidence="1" id="KW-0378">Hydrolase</keyword>
<proteinExistence type="predicted"/>
<dbReference type="GO" id="GO:0016787">
    <property type="term" value="F:hydrolase activity"/>
    <property type="evidence" value="ECO:0007669"/>
    <property type="project" value="UniProtKB-KW"/>
</dbReference>
<organism evidence="4 5">
    <name type="scientific">Halocatena pleomorpha</name>
    <dbReference type="NCBI Taxonomy" id="1785090"/>
    <lineage>
        <taxon>Archaea</taxon>
        <taxon>Methanobacteriati</taxon>
        <taxon>Methanobacteriota</taxon>
        <taxon>Stenosarchaea group</taxon>
        <taxon>Halobacteria</taxon>
        <taxon>Halobacteriales</taxon>
        <taxon>Natronomonadaceae</taxon>
        <taxon>Halocatena</taxon>
    </lineage>
</organism>
<dbReference type="OrthoDB" id="350764at2157"/>
<gene>
    <name evidence="4" type="ORF">EIK79_12430</name>
</gene>
<evidence type="ECO:0000256" key="2">
    <source>
        <dbReference type="SAM" id="MobiDB-lite"/>
    </source>
</evidence>
<keyword evidence="5" id="KW-1185">Reference proteome</keyword>
<dbReference type="Gene3D" id="2.60.120.1620">
    <property type="match status" value="1"/>
</dbReference>
<accession>A0A3P3R7L4</accession>
<dbReference type="Pfam" id="PF17829">
    <property type="entry name" value="GH115_C"/>
    <property type="match status" value="1"/>
</dbReference>
<reference evidence="4 5" key="1">
    <citation type="submission" date="2018-11" db="EMBL/GenBank/DDBJ databases">
        <title>Taxonoimc description of Halomarina strain SPP-AMP-1.</title>
        <authorList>
            <person name="Pal Y."/>
            <person name="Srinivasana K."/>
            <person name="Verma A."/>
            <person name="Kumar P."/>
        </authorList>
    </citation>
    <scope>NUCLEOTIDE SEQUENCE [LARGE SCALE GENOMIC DNA]</scope>
    <source>
        <strain evidence="4 5">SPP-AMP-1</strain>
    </source>
</reference>
<sequence length="953" mass="106129">MITDALSDGNVPIVAGDTIADIYVDEDDHKVANIATADFRDDIERVTGRCPTITGSLDELSGAAVIVGTIGHSVGVERCLKVSDVDAGTLADERECFVIETVAIETVDGPLSNVESCVLIAGNDRRGTAYGVYELSKQIGVSPWYWWADVSIAERDAVVVESGTYSFGPPSVPYRGIFLNDEDFGLRPWASETFAPEEAEDRPGIGPTTYAQIFELLLRLKANTIWPAMHPGTKAFYQYPKNPTVAEKYAIIVGTSHCEPLHRNNVDEWDDPPSDWNYATNREQILAYWRSRVESVADHENIFTLGMRGIHDSGMAGGDTRAERVELLQRVIDDQRRLLADVHDRPVEEIPQVFCPYKEALDVYRGGLDVPEDVCLLWSDDNHGYVRTLPTDAERTRKGGSGMYYHLSYWGRPHDYLWLSSVPLGLVRTELVKAYDAGARECWIINVGDIKPTETELEFALDLAWNVEATRSVSSDEWLRDWAGREFGSAHADDIAEIVAEYYRLALARKPEHMGWSRVYPDTGPDEPAFSFVREGDEARRRINAFERLVELAESVSETLPLERQPSFYQLVLYQVRCAAWMSKKYLHAARSRLYAAQGRTTANCYATLAERAHRRIESETQYYNEDLCGGKWEGMQSHQPRELPVFDAPATARVTPRTGAALGVAAEGHFEPVRGDERTPPSLPTFDPDSDPERFIDVFTRGEDPVDWSVKTDVEWIEIETTNGTVAGERRLWVGINWDTAPNQHTSGEVTIDGGGIEKTVRVVVASPSTDSRGSFLETNGTVAIEAEHYSRAHDGDRSAWDRCDVPGRVSGSTIAVAPSTFPSYSPDSDAVPLLEYDIEVSTVGSVDVEVQCVPTQPLNERRSLRYAISIDGGERAVVSIDPDGDEHDPQWQRNVLRGATITTTTHEIETLGSHTLQLRALDPGLIVDRIVVYTDCDRETYLGPRESTVKT</sequence>
<dbReference type="InterPro" id="IPR029018">
    <property type="entry name" value="Hex-like_dom2"/>
</dbReference>
<dbReference type="SUPFAM" id="SSF55545">
    <property type="entry name" value="beta-N-acetylhexosaminidase-like domain"/>
    <property type="match status" value="1"/>
</dbReference>
<dbReference type="Proteomes" id="UP000282322">
    <property type="component" value="Unassembled WGS sequence"/>
</dbReference>